<dbReference type="InterPro" id="IPR000014">
    <property type="entry name" value="PAS"/>
</dbReference>
<keyword evidence="6" id="KW-0418">Kinase</keyword>
<keyword evidence="3" id="KW-0597">Phosphoprotein</keyword>
<dbReference type="InterPro" id="IPR035965">
    <property type="entry name" value="PAS-like_dom_sf"/>
</dbReference>
<keyword evidence="7" id="KW-0067">ATP-binding</keyword>
<evidence type="ECO:0000256" key="4">
    <source>
        <dbReference type="ARBA" id="ARBA00022679"/>
    </source>
</evidence>
<dbReference type="SUPFAM" id="SSF55874">
    <property type="entry name" value="ATPase domain of HSP90 chaperone/DNA topoisomerase II/histidine kinase"/>
    <property type="match status" value="1"/>
</dbReference>
<name>A0A512BRK0_9HYPH</name>
<dbReference type="SMART" id="SM00387">
    <property type="entry name" value="HATPase_c"/>
    <property type="match status" value="1"/>
</dbReference>
<dbReference type="EMBL" id="BJYU01000025">
    <property type="protein sequence ID" value="GEO14600.1"/>
    <property type="molecule type" value="Genomic_DNA"/>
</dbReference>
<sequence length="334" mass="36033">MPKLSEQNYRTLIELCPDALIVHDGRTILLANPAMARLVAVPSAVGIVGRAILDFVAPSSQAVVAERIQHMHRADPARLINETWSRVDGTEVEVEVAVAPMPWVGPTAAMVIVRDVTERRRLEAERETLLAEKELLMREVHHRVANSLQVVRGLLNLQARGATCEEVQIQLRAASARISTIGILHSRLQKDNSAVEGEVTAYLEGVIADLRMSLGESYKRPIILDAAEEPPLTLKADLLVALGLIAAEAVTNSIKHGEGEIRICLTKNDGSLTLTIEDEGQGFPYGFDPAKDGKGLGMRMIASLTQARGGKVTVGAPHAGAFVPQSRIAAILPL</sequence>
<dbReference type="Pfam" id="PF02518">
    <property type="entry name" value="HATPase_c"/>
    <property type="match status" value="1"/>
</dbReference>
<evidence type="ECO:0000259" key="8">
    <source>
        <dbReference type="SMART" id="SM00091"/>
    </source>
</evidence>
<evidence type="ECO:0000256" key="7">
    <source>
        <dbReference type="ARBA" id="ARBA00022840"/>
    </source>
</evidence>
<dbReference type="NCBIfam" id="TIGR00229">
    <property type="entry name" value="sensory_box"/>
    <property type="match status" value="1"/>
</dbReference>
<dbReference type="InterPro" id="IPR013767">
    <property type="entry name" value="PAS_fold"/>
</dbReference>
<dbReference type="Gene3D" id="3.30.565.10">
    <property type="entry name" value="Histidine kinase-like ATPase, C-terminal domain"/>
    <property type="match status" value="1"/>
</dbReference>
<dbReference type="InterPro" id="IPR011495">
    <property type="entry name" value="Sig_transdc_His_kin_sub2_dim/P"/>
</dbReference>
<dbReference type="CDD" id="cd00130">
    <property type="entry name" value="PAS"/>
    <property type="match status" value="1"/>
</dbReference>
<dbReference type="PANTHER" id="PTHR41523">
    <property type="entry name" value="TWO-COMPONENT SYSTEM SENSOR PROTEIN"/>
    <property type="match status" value="1"/>
</dbReference>
<comment type="catalytic activity">
    <reaction evidence="1">
        <text>ATP + protein L-histidine = ADP + protein N-phospho-L-histidine.</text>
        <dbReference type="EC" id="2.7.13.3"/>
    </reaction>
</comment>
<evidence type="ECO:0000256" key="5">
    <source>
        <dbReference type="ARBA" id="ARBA00022741"/>
    </source>
</evidence>
<dbReference type="RefSeq" id="WP_162815621.1">
    <property type="nucleotide sequence ID" value="NZ_BJYU01000025.1"/>
</dbReference>
<evidence type="ECO:0000256" key="1">
    <source>
        <dbReference type="ARBA" id="ARBA00000085"/>
    </source>
</evidence>
<dbReference type="AlphaFoldDB" id="A0A512BRK0"/>
<dbReference type="EC" id="2.7.13.3" evidence="2"/>
<dbReference type="InterPro" id="IPR003594">
    <property type="entry name" value="HATPase_dom"/>
</dbReference>
<evidence type="ECO:0000313" key="11">
    <source>
        <dbReference type="Proteomes" id="UP000321085"/>
    </source>
</evidence>
<evidence type="ECO:0000256" key="2">
    <source>
        <dbReference type="ARBA" id="ARBA00012438"/>
    </source>
</evidence>
<dbReference type="GO" id="GO:0004673">
    <property type="term" value="F:protein histidine kinase activity"/>
    <property type="evidence" value="ECO:0007669"/>
    <property type="project" value="UniProtKB-EC"/>
</dbReference>
<evidence type="ECO:0000256" key="3">
    <source>
        <dbReference type="ARBA" id="ARBA00022553"/>
    </source>
</evidence>
<feature type="domain" description="PAS" evidence="8">
    <location>
        <begin position="7"/>
        <end position="73"/>
    </location>
</feature>
<keyword evidence="5" id="KW-0547">Nucleotide-binding</keyword>
<dbReference type="SUPFAM" id="SSF55785">
    <property type="entry name" value="PYP-like sensor domain (PAS domain)"/>
    <property type="match status" value="1"/>
</dbReference>
<evidence type="ECO:0000313" key="10">
    <source>
        <dbReference type="EMBL" id="GEO14600.1"/>
    </source>
</evidence>
<accession>A0A512BRK0</accession>
<reference evidence="10 11" key="1">
    <citation type="submission" date="2019-07" db="EMBL/GenBank/DDBJ databases">
        <title>Whole genome shotgun sequence of Microvirga aerophila NBRC 106136.</title>
        <authorList>
            <person name="Hosoyama A."/>
            <person name="Uohara A."/>
            <person name="Ohji S."/>
            <person name="Ichikawa N."/>
        </authorList>
    </citation>
    <scope>NUCLEOTIDE SEQUENCE [LARGE SCALE GENOMIC DNA]</scope>
    <source>
        <strain evidence="10 11">NBRC 106136</strain>
    </source>
</reference>
<keyword evidence="4" id="KW-0808">Transferase</keyword>
<dbReference type="Gene3D" id="3.30.450.20">
    <property type="entry name" value="PAS domain"/>
    <property type="match status" value="1"/>
</dbReference>
<gene>
    <name evidence="10" type="ORF">MAE02_22960</name>
</gene>
<dbReference type="InterPro" id="IPR036890">
    <property type="entry name" value="HATPase_C_sf"/>
</dbReference>
<dbReference type="Pfam" id="PF07568">
    <property type="entry name" value="HisKA_2"/>
    <property type="match status" value="1"/>
</dbReference>
<dbReference type="Proteomes" id="UP000321085">
    <property type="component" value="Unassembled WGS sequence"/>
</dbReference>
<protein>
    <recommendedName>
        <fullName evidence="2">histidine kinase</fullName>
        <ecNumber evidence="2">2.7.13.3</ecNumber>
    </recommendedName>
</protein>
<dbReference type="GO" id="GO:0005524">
    <property type="term" value="F:ATP binding"/>
    <property type="evidence" value="ECO:0007669"/>
    <property type="project" value="UniProtKB-KW"/>
</dbReference>
<dbReference type="Pfam" id="PF00989">
    <property type="entry name" value="PAS"/>
    <property type="match status" value="1"/>
</dbReference>
<organism evidence="10 11">
    <name type="scientific">Microvirga aerophila</name>
    <dbReference type="NCBI Taxonomy" id="670291"/>
    <lineage>
        <taxon>Bacteria</taxon>
        <taxon>Pseudomonadati</taxon>
        <taxon>Pseudomonadota</taxon>
        <taxon>Alphaproteobacteria</taxon>
        <taxon>Hyphomicrobiales</taxon>
        <taxon>Methylobacteriaceae</taxon>
        <taxon>Microvirga</taxon>
    </lineage>
</organism>
<dbReference type="GO" id="GO:0006355">
    <property type="term" value="P:regulation of DNA-templated transcription"/>
    <property type="evidence" value="ECO:0007669"/>
    <property type="project" value="InterPro"/>
</dbReference>
<keyword evidence="11" id="KW-1185">Reference proteome</keyword>
<dbReference type="PANTHER" id="PTHR41523:SF8">
    <property type="entry name" value="ETHYLENE RESPONSE SENSOR PROTEIN"/>
    <property type="match status" value="1"/>
</dbReference>
<proteinExistence type="predicted"/>
<dbReference type="CDD" id="cd16936">
    <property type="entry name" value="HATPase_RsbW-like"/>
    <property type="match status" value="1"/>
</dbReference>
<evidence type="ECO:0000259" key="9">
    <source>
        <dbReference type="SMART" id="SM00387"/>
    </source>
</evidence>
<comment type="caution">
    <text evidence="10">The sequence shown here is derived from an EMBL/GenBank/DDBJ whole genome shotgun (WGS) entry which is preliminary data.</text>
</comment>
<feature type="domain" description="Histidine kinase/HSP90-like ATPase" evidence="9">
    <location>
        <begin position="237"/>
        <end position="334"/>
    </location>
</feature>
<evidence type="ECO:0000256" key="6">
    <source>
        <dbReference type="ARBA" id="ARBA00022777"/>
    </source>
</evidence>
<dbReference type="SMART" id="SM00091">
    <property type="entry name" value="PAS"/>
    <property type="match status" value="1"/>
</dbReference>